<protein>
    <submittedName>
        <fullName evidence="2">Uncharacterized protein</fullName>
    </submittedName>
</protein>
<name>A0A1B1AE25_9PROT</name>
<evidence type="ECO:0000313" key="2">
    <source>
        <dbReference type="EMBL" id="ANP44801.1"/>
    </source>
</evidence>
<sequence length="229" mass="24607">MIRTLAGALFGLVLCLSPALAQTQVAPGQASEFSQTHLDASRHYVSTLLLDTGVLSEVSLVAFNIVMPTVRQALRTSAFFVSLPPERQQAMFDYLTNSGPVLQEEVLRGAPQLVEQFAPRFAALFSEAELNDITAFMRTAVGGSAFLKYVLAGATRAPPELTAEETSALETFAETPGGIAFGARASELGPLMRELGYTATSAPHVRARLERDMCEIAGPECPDAWRSDL</sequence>
<gene>
    <name evidence="2" type="ORF">ATE48_02105</name>
</gene>
<dbReference type="Proteomes" id="UP000092498">
    <property type="component" value="Chromosome"/>
</dbReference>
<evidence type="ECO:0000313" key="3">
    <source>
        <dbReference type="Proteomes" id="UP000092498"/>
    </source>
</evidence>
<dbReference type="InParanoid" id="A0A1B1AE25"/>
<feature type="signal peptide" evidence="1">
    <location>
        <begin position="1"/>
        <end position="21"/>
    </location>
</feature>
<proteinExistence type="predicted"/>
<dbReference type="RefSeq" id="WP_066767351.1">
    <property type="nucleotide sequence ID" value="NZ_CP013244.1"/>
</dbReference>
<organism evidence="2 3">
    <name type="scientific">Candidatus Viadribacter manganicus</name>
    <dbReference type="NCBI Taxonomy" id="1759059"/>
    <lineage>
        <taxon>Bacteria</taxon>
        <taxon>Pseudomonadati</taxon>
        <taxon>Pseudomonadota</taxon>
        <taxon>Alphaproteobacteria</taxon>
        <taxon>Hyphomonadales</taxon>
        <taxon>Hyphomonadaceae</taxon>
        <taxon>Candidatus Viadribacter</taxon>
    </lineage>
</organism>
<evidence type="ECO:0000256" key="1">
    <source>
        <dbReference type="SAM" id="SignalP"/>
    </source>
</evidence>
<keyword evidence="1" id="KW-0732">Signal</keyword>
<accession>A0A1B1AE25</accession>
<dbReference type="KEGG" id="cbot:ATE48_02105"/>
<dbReference type="EMBL" id="CP013244">
    <property type="protein sequence ID" value="ANP44801.1"/>
    <property type="molecule type" value="Genomic_DNA"/>
</dbReference>
<dbReference type="AlphaFoldDB" id="A0A1B1AE25"/>
<feature type="chain" id="PRO_5008518648" evidence="1">
    <location>
        <begin position="22"/>
        <end position="229"/>
    </location>
</feature>
<keyword evidence="3" id="KW-1185">Reference proteome</keyword>
<reference evidence="2 3" key="1">
    <citation type="submission" date="2015-11" db="EMBL/GenBank/DDBJ databases">
        <title>Whole-Genome Sequence of Candidatus Oderbacter manganicum from the National Park Lower Oder Valley, Germany.</title>
        <authorList>
            <person name="Braun B."/>
            <person name="Liere K."/>
            <person name="Szewzyk U."/>
        </authorList>
    </citation>
    <scope>NUCLEOTIDE SEQUENCE [LARGE SCALE GENOMIC DNA]</scope>
    <source>
        <strain evidence="2 3">OTSz_A_272</strain>
    </source>
</reference>